<comment type="cofactor">
    <cofactor evidence="1">
        <name>FAD</name>
        <dbReference type="ChEBI" id="CHEBI:57692"/>
    </cofactor>
</comment>
<protein>
    <submittedName>
        <fullName evidence="8">Acyl-CoA dehydrogenase</fullName>
        <ecNumber evidence="8">1.3.8.7</ecNumber>
    </submittedName>
</protein>
<proteinExistence type="inferred from homology"/>
<dbReference type="RefSeq" id="WP_086781637.1">
    <property type="nucleotide sequence ID" value="NZ_JAGIOO010000001.1"/>
</dbReference>
<evidence type="ECO:0000259" key="6">
    <source>
        <dbReference type="Pfam" id="PF00441"/>
    </source>
</evidence>
<dbReference type="GO" id="GO:0070991">
    <property type="term" value="F:medium-chain fatty acyl-CoA dehydrogenase activity"/>
    <property type="evidence" value="ECO:0007669"/>
    <property type="project" value="UniProtKB-EC"/>
</dbReference>
<dbReference type="SUPFAM" id="SSF56645">
    <property type="entry name" value="Acyl-CoA dehydrogenase NM domain-like"/>
    <property type="match status" value="1"/>
</dbReference>
<evidence type="ECO:0000313" key="8">
    <source>
        <dbReference type="EMBL" id="MBP2473054.1"/>
    </source>
</evidence>
<dbReference type="PANTHER" id="PTHR43884">
    <property type="entry name" value="ACYL-COA DEHYDROGENASE"/>
    <property type="match status" value="1"/>
</dbReference>
<accession>A0ABS5A8Y3</accession>
<evidence type="ECO:0000256" key="3">
    <source>
        <dbReference type="ARBA" id="ARBA00022630"/>
    </source>
</evidence>
<dbReference type="Gene3D" id="1.20.140.10">
    <property type="entry name" value="Butyryl-CoA Dehydrogenase, subunit A, domain 3"/>
    <property type="match status" value="1"/>
</dbReference>
<dbReference type="Proteomes" id="UP001519363">
    <property type="component" value="Unassembled WGS sequence"/>
</dbReference>
<dbReference type="Gene3D" id="2.40.110.10">
    <property type="entry name" value="Butyryl-CoA Dehydrogenase, subunit A, domain 2"/>
    <property type="match status" value="1"/>
</dbReference>
<name>A0ABS5A8Y3_9PSEU</name>
<dbReference type="InterPro" id="IPR036250">
    <property type="entry name" value="AcylCo_DH-like_C"/>
</dbReference>
<feature type="domain" description="Acyl-CoA dehydrogenase/oxidase C-terminal" evidence="6">
    <location>
        <begin position="210"/>
        <end position="345"/>
    </location>
</feature>
<evidence type="ECO:0000256" key="5">
    <source>
        <dbReference type="ARBA" id="ARBA00023002"/>
    </source>
</evidence>
<dbReference type="InterPro" id="IPR009100">
    <property type="entry name" value="AcylCoA_DH/oxidase_NM_dom_sf"/>
</dbReference>
<feature type="domain" description="Acyl-CoA dehydrogenase/oxidase N-terminal" evidence="7">
    <location>
        <begin position="6"/>
        <end position="113"/>
    </location>
</feature>
<comment type="caution">
    <text evidence="8">The sequence shown here is derived from an EMBL/GenBank/DDBJ whole genome shotgun (WGS) entry which is preliminary data.</text>
</comment>
<reference evidence="8 9" key="1">
    <citation type="submission" date="2021-03" db="EMBL/GenBank/DDBJ databases">
        <title>Sequencing the genomes of 1000 actinobacteria strains.</title>
        <authorList>
            <person name="Klenk H.-P."/>
        </authorList>
    </citation>
    <scope>NUCLEOTIDE SEQUENCE [LARGE SCALE GENOMIC DNA]</scope>
    <source>
        <strain evidence="8 9">DSM 44580</strain>
    </source>
</reference>
<dbReference type="EC" id="1.3.8.7" evidence="8"/>
<dbReference type="InterPro" id="IPR013786">
    <property type="entry name" value="AcylCoA_DH/ox_N"/>
</dbReference>
<dbReference type="EMBL" id="JAGIOO010000001">
    <property type="protein sequence ID" value="MBP2473054.1"/>
    <property type="molecule type" value="Genomic_DNA"/>
</dbReference>
<dbReference type="Gene3D" id="1.10.540.10">
    <property type="entry name" value="Acyl-CoA dehydrogenase/oxidase, N-terminal domain"/>
    <property type="match status" value="1"/>
</dbReference>
<organism evidence="8 9">
    <name type="scientific">Crossiella equi</name>
    <dbReference type="NCBI Taxonomy" id="130796"/>
    <lineage>
        <taxon>Bacteria</taxon>
        <taxon>Bacillati</taxon>
        <taxon>Actinomycetota</taxon>
        <taxon>Actinomycetes</taxon>
        <taxon>Pseudonocardiales</taxon>
        <taxon>Pseudonocardiaceae</taxon>
        <taxon>Crossiella</taxon>
    </lineage>
</organism>
<dbReference type="Pfam" id="PF00441">
    <property type="entry name" value="Acyl-CoA_dh_1"/>
    <property type="match status" value="1"/>
</dbReference>
<evidence type="ECO:0000256" key="1">
    <source>
        <dbReference type="ARBA" id="ARBA00001974"/>
    </source>
</evidence>
<keyword evidence="3" id="KW-0285">Flavoprotein</keyword>
<dbReference type="Pfam" id="PF02771">
    <property type="entry name" value="Acyl-CoA_dh_N"/>
    <property type="match status" value="1"/>
</dbReference>
<dbReference type="InterPro" id="IPR046373">
    <property type="entry name" value="Acyl-CoA_Oxase/DH_mid-dom_sf"/>
</dbReference>
<evidence type="ECO:0000256" key="2">
    <source>
        <dbReference type="ARBA" id="ARBA00009347"/>
    </source>
</evidence>
<dbReference type="InterPro" id="IPR037069">
    <property type="entry name" value="AcylCoA_DH/ox_N_sf"/>
</dbReference>
<gene>
    <name evidence="8" type="ORF">JOF53_001926</name>
</gene>
<keyword evidence="4" id="KW-0274">FAD</keyword>
<dbReference type="InterPro" id="IPR009075">
    <property type="entry name" value="AcylCo_DH/oxidase_C"/>
</dbReference>
<comment type="similarity">
    <text evidence="2">Belongs to the acyl-CoA dehydrogenase family.</text>
</comment>
<dbReference type="CDD" id="cd00567">
    <property type="entry name" value="ACAD"/>
    <property type="match status" value="1"/>
</dbReference>
<keyword evidence="5 8" id="KW-0560">Oxidoreductase</keyword>
<evidence type="ECO:0000259" key="7">
    <source>
        <dbReference type="Pfam" id="PF02771"/>
    </source>
</evidence>
<sequence>MDFTPTEAQTALSELTRTILTRELTPARLSEADQSAHRFDCPLWTLLAEAGLLGLGVPEALGGSGHGVLEQCAVLHELGRAVAPVPYLAHTVATATLAAHGGTAWLPRALSGEAVYTVALTESAATTADPTPDGWLLNGTKTAVPHGLLADLFLVPATTPEGPRLFAVTPTDPGVTLERQDVVDGDQEALLDLSGTPLPADRQLTEGAHTFAHDRTLLAWSALQLGTTERALELTADHARTRIQFDRPIGQFQAVAQRLADAYVDVAAVRLTLWQAAWRVSEGLPASESLATAKFWAADAGHRVAHTAVHVHGGVGIDVTHSLHRYFVAAKRAEFALGGATEQLRVLGAELVRQAGPGRQ</sequence>
<evidence type="ECO:0000313" key="9">
    <source>
        <dbReference type="Proteomes" id="UP001519363"/>
    </source>
</evidence>
<dbReference type="PANTHER" id="PTHR43884:SF20">
    <property type="entry name" value="ACYL-COA DEHYDROGENASE FADE28"/>
    <property type="match status" value="1"/>
</dbReference>
<dbReference type="SUPFAM" id="SSF47203">
    <property type="entry name" value="Acyl-CoA dehydrogenase C-terminal domain-like"/>
    <property type="match status" value="1"/>
</dbReference>
<keyword evidence="9" id="KW-1185">Reference proteome</keyword>
<evidence type="ECO:0000256" key="4">
    <source>
        <dbReference type="ARBA" id="ARBA00022827"/>
    </source>
</evidence>